<name>A0A7J7LSR4_9MAGN</name>
<organism evidence="1 2">
    <name type="scientific">Kingdonia uniflora</name>
    <dbReference type="NCBI Taxonomy" id="39325"/>
    <lineage>
        <taxon>Eukaryota</taxon>
        <taxon>Viridiplantae</taxon>
        <taxon>Streptophyta</taxon>
        <taxon>Embryophyta</taxon>
        <taxon>Tracheophyta</taxon>
        <taxon>Spermatophyta</taxon>
        <taxon>Magnoliopsida</taxon>
        <taxon>Ranunculales</taxon>
        <taxon>Circaeasteraceae</taxon>
        <taxon>Kingdonia</taxon>
    </lineage>
</organism>
<dbReference type="EMBL" id="JACGCM010002050">
    <property type="protein sequence ID" value="KAF6145560.1"/>
    <property type="molecule type" value="Genomic_DNA"/>
</dbReference>
<evidence type="ECO:0000313" key="1">
    <source>
        <dbReference type="EMBL" id="KAF6145560.1"/>
    </source>
</evidence>
<proteinExistence type="predicted"/>
<protein>
    <submittedName>
        <fullName evidence="1">Uncharacterized protein</fullName>
    </submittedName>
</protein>
<comment type="caution">
    <text evidence="1">The sequence shown here is derived from an EMBL/GenBank/DDBJ whole genome shotgun (WGS) entry which is preliminary data.</text>
</comment>
<dbReference type="OrthoDB" id="1304206at2759"/>
<gene>
    <name evidence="1" type="ORF">GIB67_037593</name>
</gene>
<sequence>MVRMTSEKDVTRALSRESRQIKGFFFKLARLISQRTSQRRWGLHSQNPLSWNNQ</sequence>
<accession>A0A7J7LSR4</accession>
<reference evidence="1 2" key="1">
    <citation type="journal article" date="2020" name="IScience">
        <title>Genome Sequencing of the Endangered Kingdonia uniflora (Circaeasteraceae, Ranunculales) Reveals Potential Mechanisms of Evolutionary Specialization.</title>
        <authorList>
            <person name="Sun Y."/>
            <person name="Deng T."/>
            <person name="Zhang A."/>
            <person name="Moore M.J."/>
            <person name="Landis J.B."/>
            <person name="Lin N."/>
            <person name="Zhang H."/>
            <person name="Zhang X."/>
            <person name="Huang J."/>
            <person name="Zhang X."/>
            <person name="Sun H."/>
            <person name="Wang H."/>
        </authorList>
    </citation>
    <scope>NUCLEOTIDE SEQUENCE [LARGE SCALE GENOMIC DNA]</scope>
    <source>
        <strain evidence="1">TB1705</strain>
        <tissue evidence="1">Leaf</tissue>
    </source>
</reference>
<keyword evidence="2" id="KW-1185">Reference proteome</keyword>
<dbReference type="AlphaFoldDB" id="A0A7J7LSR4"/>
<evidence type="ECO:0000313" key="2">
    <source>
        <dbReference type="Proteomes" id="UP000541444"/>
    </source>
</evidence>
<dbReference type="Proteomes" id="UP000541444">
    <property type="component" value="Unassembled WGS sequence"/>
</dbReference>